<dbReference type="EMBL" id="QICN01000006">
    <property type="protein sequence ID" value="PXV67214.1"/>
    <property type="molecule type" value="Genomic_DNA"/>
</dbReference>
<dbReference type="Gene3D" id="2.130.10.10">
    <property type="entry name" value="YVTN repeat-like/Quinoprotein amine dehydrogenase"/>
    <property type="match status" value="1"/>
</dbReference>
<feature type="domain" description="Photosynthesis system II assembly factor Ycf48/Hcf136-like" evidence="4">
    <location>
        <begin position="132"/>
        <end position="210"/>
    </location>
</feature>
<organism evidence="5 6">
    <name type="scientific">Sinimarinibacterium flocculans</name>
    <dbReference type="NCBI Taxonomy" id="985250"/>
    <lineage>
        <taxon>Bacteria</taxon>
        <taxon>Pseudomonadati</taxon>
        <taxon>Pseudomonadota</taxon>
        <taxon>Gammaproteobacteria</taxon>
        <taxon>Nevskiales</taxon>
        <taxon>Nevskiaceae</taxon>
        <taxon>Sinimarinibacterium</taxon>
    </lineage>
</organism>
<keyword evidence="1" id="KW-0602">Photosynthesis</keyword>
<keyword evidence="2" id="KW-0604">Photosystem II</keyword>
<proteinExistence type="predicted"/>
<dbReference type="GO" id="GO:0009523">
    <property type="term" value="C:photosystem II"/>
    <property type="evidence" value="ECO:0007669"/>
    <property type="project" value="UniProtKB-KW"/>
</dbReference>
<evidence type="ECO:0000313" key="6">
    <source>
        <dbReference type="Proteomes" id="UP000248330"/>
    </source>
</evidence>
<evidence type="ECO:0000256" key="1">
    <source>
        <dbReference type="ARBA" id="ARBA00022531"/>
    </source>
</evidence>
<dbReference type="InterPro" id="IPR015943">
    <property type="entry name" value="WD40/YVTN_repeat-like_dom_sf"/>
</dbReference>
<dbReference type="InterPro" id="IPR028203">
    <property type="entry name" value="PSII_CF48-like_dom"/>
</dbReference>
<dbReference type="PANTHER" id="PTHR47199:SF2">
    <property type="entry name" value="PHOTOSYSTEM II STABILITY_ASSEMBLY FACTOR HCF136, CHLOROPLASTIC"/>
    <property type="match status" value="1"/>
</dbReference>
<evidence type="ECO:0000313" key="5">
    <source>
        <dbReference type="EMBL" id="PXV67214.1"/>
    </source>
</evidence>
<dbReference type="OrthoDB" id="9813892at2"/>
<feature type="signal peptide" evidence="3">
    <location>
        <begin position="1"/>
        <end position="24"/>
    </location>
</feature>
<dbReference type="GO" id="GO:0015979">
    <property type="term" value="P:photosynthesis"/>
    <property type="evidence" value="ECO:0007669"/>
    <property type="project" value="UniProtKB-KW"/>
</dbReference>
<name>A0A318EC26_9GAMM</name>
<feature type="domain" description="Photosynthesis system II assembly factor Ycf48/Hcf136-like" evidence="4">
    <location>
        <begin position="74"/>
        <end position="121"/>
    </location>
</feature>
<dbReference type="Proteomes" id="UP000248330">
    <property type="component" value="Unassembled WGS sequence"/>
</dbReference>
<protein>
    <submittedName>
        <fullName evidence="5">Photosystem II stability/assembly factor-like uncharacterized protein</fullName>
    </submittedName>
</protein>
<accession>A0A318EC26</accession>
<evidence type="ECO:0000256" key="3">
    <source>
        <dbReference type="SAM" id="SignalP"/>
    </source>
</evidence>
<sequence>MRRSAHSVGAVAVAFLLLQPPAVAAQGAADEDARQPRPALMAPRAASALLLDAVKAGERWVVAGQRGNILLSDDASAWQQVPVPVDATLTRLHFLDGQRGWAVGYDGTLLGTVDGGREWTLLQFDPQWARPYYDLHFFDADNGLLAGANGALLATTDGGRTWTANESETFEDQQNLYRLVALGDGSLLIAGERGFLARSKDRGASWQRLRSPYTGSFFGALPTGDKGVLIFGLRGNAFHSADIDLAEALDAEALQALRDAELDPDAASGGASPVSEVAGWRALDSAQVESLFDATVTADGRVVLVGMNGHVMQADLDSGRLTRLPVAPDNNMNAVVAAGDELIVVGTAGAQRIALP</sequence>
<comment type="caution">
    <text evidence="5">The sequence shown here is derived from an EMBL/GenBank/DDBJ whole genome shotgun (WGS) entry which is preliminary data.</text>
</comment>
<dbReference type="PANTHER" id="PTHR47199">
    <property type="entry name" value="PHOTOSYSTEM II STABILITY/ASSEMBLY FACTOR HCF136, CHLOROPLASTIC"/>
    <property type="match status" value="1"/>
</dbReference>
<feature type="chain" id="PRO_5016360038" evidence="3">
    <location>
        <begin position="25"/>
        <end position="356"/>
    </location>
</feature>
<evidence type="ECO:0000259" key="4">
    <source>
        <dbReference type="Pfam" id="PF14870"/>
    </source>
</evidence>
<evidence type="ECO:0000256" key="2">
    <source>
        <dbReference type="ARBA" id="ARBA00023276"/>
    </source>
</evidence>
<reference evidence="5 6" key="1">
    <citation type="submission" date="2018-04" db="EMBL/GenBank/DDBJ databases">
        <title>Genomic Encyclopedia of Type Strains, Phase IV (KMG-IV): sequencing the most valuable type-strain genomes for metagenomic binning, comparative biology and taxonomic classification.</title>
        <authorList>
            <person name="Goeker M."/>
        </authorList>
    </citation>
    <scope>NUCLEOTIDE SEQUENCE [LARGE SCALE GENOMIC DNA]</scope>
    <source>
        <strain evidence="5 6">DSM 104150</strain>
    </source>
</reference>
<keyword evidence="3" id="KW-0732">Signal</keyword>
<dbReference type="RefSeq" id="WP_110265528.1">
    <property type="nucleotide sequence ID" value="NZ_CAWNXA010000006.1"/>
</dbReference>
<dbReference type="SUPFAM" id="SSF110296">
    <property type="entry name" value="Oligoxyloglucan reducing end-specific cellobiohydrolase"/>
    <property type="match status" value="1"/>
</dbReference>
<keyword evidence="6" id="KW-1185">Reference proteome</keyword>
<dbReference type="AlphaFoldDB" id="A0A318EC26"/>
<gene>
    <name evidence="5" type="ORF">C8D93_106191</name>
</gene>
<dbReference type="Pfam" id="PF14870">
    <property type="entry name" value="PSII_BNR"/>
    <property type="match status" value="2"/>
</dbReference>